<evidence type="ECO:0000256" key="4">
    <source>
        <dbReference type="ARBA" id="ARBA00022840"/>
    </source>
</evidence>
<dbReference type="SUPFAM" id="SSF56112">
    <property type="entry name" value="Protein kinase-like (PK-like)"/>
    <property type="match status" value="1"/>
</dbReference>
<keyword evidence="8" id="KW-1185">Reference proteome</keyword>
<keyword evidence="1" id="KW-0808">Transferase</keyword>
<keyword evidence="2" id="KW-0547">Nucleotide-binding</keyword>
<dbReference type="GO" id="GO:0110031">
    <property type="term" value="P:negative regulation of G2/MI transition of meiotic cell cycle"/>
    <property type="evidence" value="ECO:0007669"/>
    <property type="project" value="TreeGrafter"/>
</dbReference>
<dbReference type="PROSITE" id="PS50011">
    <property type="entry name" value="PROTEIN_KINASE_DOM"/>
    <property type="match status" value="1"/>
</dbReference>
<dbReference type="SMART" id="SM00220">
    <property type="entry name" value="S_TKc"/>
    <property type="match status" value="1"/>
</dbReference>
<sequence length="402" mass="45856">MDSKMDEKVWVNIEEFLRNNSKRNDHFGNEYHVEETLGEGALGVVYRAIPRGSEHTQELKEEVAIKEIKVESLGDLAAAVKEVVMLKDVDKHPNVVKIYDDLSWYTTDDVSPHPDDMLNALKSDKAEPVDCRGIKFYIVMELLNGNLQEKEAMTADKDLVWKRVLSLTDGLEHLHKNKIFHGDLKLNNICLRDEDSLVLINFRGSMQVIPQNASNSSSPSTIDKSGDMIGYAGIIFGICYLYNQYPEYDFDIVPLLHEWGKEELRGKVLEQLVAPLGADDAERVTEVIVQCVNNRDSRHLIPSISAVSQVIYKAESYVKTCEGLNKFCELAGIEFEQRMLYRAWYEELIAAVPKDLQSSDGKLIRDKLPEFTDDDDFPFLKVYNSIRVDDIDRLAKAYSKRL</sequence>
<reference evidence="7" key="1">
    <citation type="submission" date="2020-06" db="EMBL/GenBank/DDBJ databases">
        <title>Draft genome of Bugula neritina, a colonial animal packing powerful symbionts and potential medicines.</title>
        <authorList>
            <person name="Rayko M."/>
        </authorList>
    </citation>
    <scope>NUCLEOTIDE SEQUENCE [LARGE SCALE GENOMIC DNA]</scope>
    <source>
        <strain evidence="7">Kwan_BN1</strain>
    </source>
</reference>
<comment type="caution">
    <text evidence="7">The sequence shown here is derived from an EMBL/GenBank/DDBJ whole genome shotgun (WGS) entry which is preliminary data.</text>
</comment>
<dbReference type="CDD" id="cd00180">
    <property type="entry name" value="PKc"/>
    <property type="match status" value="1"/>
</dbReference>
<dbReference type="Pfam" id="PF00069">
    <property type="entry name" value="Pkinase"/>
    <property type="match status" value="1"/>
</dbReference>
<evidence type="ECO:0000256" key="3">
    <source>
        <dbReference type="ARBA" id="ARBA00022777"/>
    </source>
</evidence>
<dbReference type="InterPro" id="IPR011009">
    <property type="entry name" value="Kinase-like_dom_sf"/>
</dbReference>
<name>A0A7J7JV77_BUGNE</name>
<dbReference type="InterPro" id="IPR008271">
    <property type="entry name" value="Ser/Thr_kinase_AS"/>
</dbReference>
<evidence type="ECO:0000256" key="5">
    <source>
        <dbReference type="ARBA" id="ARBA00037982"/>
    </source>
</evidence>
<comment type="similarity">
    <text evidence="5">Belongs to the protein kinase superfamily. Ser/Thr protein kinase family. GCN2 subfamily.</text>
</comment>
<organism evidence="7 8">
    <name type="scientific">Bugula neritina</name>
    <name type="common">Brown bryozoan</name>
    <name type="synonym">Sertularia neritina</name>
    <dbReference type="NCBI Taxonomy" id="10212"/>
    <lineage>
        <taxon>Eukaryota</taxon>
        <taxon>Metazoa</taxon>
        <taxon>Spiralia</taxon>
        <taxon>Lophotrochozoa</taxon>
        <taxon>Bryozoa</taxon>
        <taxon>Gymnolaemata</taxon>
        <taxon>Cheilostomatida</taxon>
        <taxon>Flustrina</taxon>
        <taxon>Buguloidea</taxon>
        <taxon>Bugulidae</taxon>
        <taxon>Bugula</taxon>
    </lineage>
</organism>
<dbReference type="PROSITE" id="PS00108">
    <property type="entry name" value="PROTEIN_KINASE_ST"/>
    <property type="match status" value="1"/>
</dbReference>
<dbReference type="AlphaFoldDB" id="A0A7J7JV77"/>
<protein>
    <submittedName>
        <fullName evidence="7">NEK10</fullName>
    </submittedName>
</protein>
<proteinExistence type="inferred from homology"/>
<feature type="domain" description="Protein kinase" evidence="6">
    <location>
        <begin position="31"/>
        <end position="311"/>
    </location>
</feature>
<evidence type="ECO:0000313" key="8">
    <source>
        <dbReference type="Proteomes" id="UP000593567"/>
    </source>
</evidence>
<evidence type="ECO:0000313" key="7">
    <source>
        <dbReference type="EMBL" id="KAF6029611.1"/>
    </source>
</evidence>
<dbReference type="GO" id="GO:0005737">
    <property type="term" value="C:cytoplasm"/>
    <property type="evidence" value="ECO:0007669"/>
    <property type="project" value="TreeGrafter"/>
</dbReference>
<accession>A0A7J7JV77</accession>
<dbReference type="PANTHER" id="PTHR11042:SF190">
    <property type="entry name" value="MITOSIS INHIBITOR PROTEIN KINASE MIK1"/>
    <property type="match status" value="1"/>
</dbReference>
<dbReference type="InterPro" id="IPR000719">
    <property type="entry name" value="Prot_kinase_dom"/>
</dbReference>
<dbReference type="GO" id="GO:0005634">
    <property type="term" value="C:nucleus"/>
    <property type="evidence" value="ECO:0007669"/>
    <property type="project" value="TreeGrafter"/>
</dbReference>
<gene>
    <name evidence="7" type="ORF">EB796_012075</name>
</gene>
<dbReference type="Gene3D" id="3.30.200.20">
    <property type="entry name" value="Phosphorylase Kinase, domain 1"/>
    <property type="match status" value="1"/>
</dbReference>
<keyword evidence="4" id="KW-0067">ATP-binding</keyword>
<dbReference type="GO" id="GO:0004672">
    <property type="term" value="F:protein kinase activity"/>
    <property type="evidence" value="ECO:0007669"/>
    <property type="project" value="InterPro"/>
</dbReference>
<dbReference type="InterPro" id="IPR050339">
    <property type="entry name" value="CC_SR_Kinase"/>
</dbReference>
<evidence type="ECO:0000259" key="6">
    <source>
        <dbReference type="PROSITE" id="PS50011"/>
    </source>
</evidence>
<dbReference type="Gene3D" id="1.10.510.10">
    <property type="entry name" value="Transferase(Phosphotransferase) domain 1"/>
    <property type="match status" value="1"/>
</dbReference>
<evidence type="ECO:0000256" key="1">
    <source>
        <dbReference type="ARBA" id="ARBA00022679"/>
    </source>
</evidence>
<keyword evidence="3" id="KW-0418">Kinase</keyword>
<dbReference type="GO" id="GO:0005524">
    <property type="term" value="F:ATP binding"/>
    <property type="evidence" value="ECO:0007669"/>
    <property type="project" value="UniProtKB-KW"/>
</dbReference>
<dbReference type="PANTHER" id="PTHR11042">
    <property type="entry name" value="EUKARYOTIC TRANSLATION INITIATION FACTOR 2-ALPHA KINASE EIF2-ALPHA KINASE -RELATED"/>
    <property type="match status" value="1"/>
</dbReference>
<dbReference type="Proteomes" id="UP000593567">
    <property type="component" value="Unassembled WGS sequence"/>
</dbReference>
<evidence type="ECO:0000256" key="2">
    <source>
        <dbReference type="ARBA" id="ARBA00022741"/>
    </source>
</evidence>
<dbReference type="EMBL" id="VXIV02001802">
    <property type="protein sequence ID" value="KAF6029611.1"/>
    <property type="molecule type" value="Genomic_DNA"/>
</dbReference>
<dbReference type="OrthoDB" id="4062651at2759"/>